<feature type="domain" description="N-acetyltransferase" evidence="3">
    <location>
        <begin position="3"/>
        <end position="166"/>
    </location>
</feature>
<reference evidence="5" key="1">
    <citation type="journal article" date="2019" name="Int. J. Syst. Evol. Microbiol.">
        <title>The Global Catalogue of Microorganisms (GCM) 10K type strain sequencing project: providing services to taxonomists for standard genome sequencing and annotation.</title>
        <authorList>
            <consortium name="The Broad Institute Genomics Platform"/>
            <consortium name="The Broad Institute Genome Sequencing Center for Infectious Disease"/>
            <person name="Wu L."/>
            <person name="Ma J."/>
        </authorList>
    </citation>
    <scope>NUCLEOTIDE SEQUENCE [LARGE SCALE GENOMIC DNA]</scope>
    <source>
        <strain evidence="5">CCM 8979</strain>
    </source>
</reference>
<evidence type="ECO:0000313" key="5">
    <source>
        <dbReference type="Proteomes" id="UP001597189"/>
    </source>
</evidence>
<dbReference type="RefSeq" id="WP_203644279.1">
    <property type="nucleotide sequence ID" value="NZ_BOLN01000003.1"/>
</dbReference>
<dbReference type="PANTHER" id="PTHR43072:SF23">
    <property type="entry name" value="UPF0039 PROTEIN C11D3.02C"/>
    <property type="match status" value="1"/>
</dbReference>
<accession>A0ABW4D4L3</accession>
<organism evidence="4 5">
    <name type="scientific">Levilactobacillus lanxiensis</name>
    <dbReference type="NCBI Taxonomy" id="2799568"/>
    <lineage>
        <taxon>Bacteria</taxon>
        <taxon>Bacillati</taxon>
        <taxon>Bacillota</taxon>
        <taxon>Bacilli</taxon>
        <taxon>Lactobacillales</taxon>
        <taxon>Lactobacillaceae</taxon>
        <taxon>Levilactobacillus</taxon>
    </lineage>
</organism>
<dbReference type="EC" id="2.3.-.-" evidence="4"/>
<name>A0ABW4D4L3_9LACO</name>
<evidence type="ECO:0000256" key="2">
    <source>
        <dbReference type="ARBA" id="ARBA00023315"/>
    </source>
</evidence>
<evidence type="ECO:0000259" key="3">
    <source>
        <dbReference type="PROSITE" id="PS51186"/>
    </source>
</evidence>
<dbReference type="PANTHER" id="PTHR43072">
    <property type="entry name" value="N-ACETYLTRANSFERASE"/>
    <property type="match status" value="1"/>
</dbReference>
<keyword evidence="2 4" id="KW-0012">Acyltransferase</keyword>
<sequence length="166" mass="18521">MSVTFRLATTADQPRVVAIYNQAIATKGSTADLTPMTVAQRQPWFREFSADHFPLWVIVENDQVVGFVGLEPYSDRVAYAQTAEIALYLASEAQGHHLGGQAVEWAERAGKRLGLTTIISRIFGHNQASRHLFEKHGYEHWGHLPAIADMQGFTADLEVYGKHLTE</sequence>
<protein>
    <submittedName>
        <fullName evidence="4">GNAT family N-acetyltransferase</fullName>
        <ecNumber evidence="4">2.3.-.-</ecNumber>
    </submittedName>
</protein>
<dbReference type="InterPro" id="IPR000182">
    <property type="entry name" value="GNAT_dom"/>
</dbReference>
<evidence type="ECO:0000256" key="1">
    <source>
        <dbReference type="ARBA" id="ARBA00022679"/>
    </source>
</evidence>
<dbReference type="Pfam" id="PF00583">
    <property type="entry name" value="Acetyltransf_1"/>
    <property type="match status" value="1"/>
</dbReference>
<dbReference type="GO" id="GO:0016746">
    <property type="term" value="F:acyltransferase activity"/>
    <property type="evidence" value="ECO:0007669"/>
    <property type="project" value="UniProtKB-KW"/>
</dbReference>
<gene>
    <name evidence="4" type="ORF">ACFQ44_04225</name>
</gene>
<dbReference type="Gene3D" id="3.40.630.30">
    <property type="match status" value="1"/>
</dbReference>
<dbReference type="PROSITE" id="PS51186">
    <property type="entry name" value="GNAT"/>
    <property type="match status" value="1"/>
</dbReference>
<dbReference type="EMBL" id="JBHTOD010000003">
    <property type="protein sequence ID" value="MFD1454892.1"/>
    <property type="molecule type" value="Genomic_DNA"/>
</dbReference>
<dbReference type="CDD" id="cd04301">
    <property type="entry name" value="NAT_SF"/>
    <property type="match status" value="1"/>
</dbReference>
<evidence type="ECO:0000313" key="4">
    <source>
        <dbReference type="EMBL" id="MFD1454892.1"/>
    </source>
</evidence>
<proteinExistence type="predicted"/>
<keyword evidence="5" id="KW-1185">Reference proteome</keyword>
<comment type="caution">
    <text evidence="4">The sequence shown here is derived from an EMBL/GenBank/DDBJ whole genome shotgun (WGS) entry which is preliminary data.</text>
</comment>
<dbReference type="Proteomes" id="UP001597189">
    <property type="component" value="Unassembled WGS sequence"/>
</dbReference>
<dbReference type="InterPro" id="IPR016181">
    <property type="entry name" value="Acyl_CoA_acyltransferase"/>
</dbReference>
<dbReference type="SUPFAM" id="SSF55729">
    <property type="entry name" value="Acyl-CoA N-acyltransferases (Nat)"/>
    <property type="match status" value="1"/>
</dbReference>
<keyword evidence="1 4" id="KW-0808">Transferase</keyword>